<feature type="signal peptide" evidence="1">
    <location>
        <begin position="1"/>
        <end position="18"/>
    </location>
</feature>
<keyword evidence="3" id="KW-1185">Reference proteome</keyword>
<organism evidence="2 3">
    <name type="scientific">Alishewanella longhuensis</name>
    <dbReference type="NCBI Taxonomy" id="1091037"/>
    <lineage>
        <taxon>Bacteria</taxon>
        <taxon>Pseudomonadati</taxon>
        <taxon>Pseudomonadota</taxon>
        <taxon>Gammaproteobacteria</taxon>
        <taxon>Alteromonadales</taxon>
        <taxon>Alteromonadaceae</taxon>
        <taxon>Alishewanella</taxon>
    </lineage>
</organism>
<protein>
    <recommendedName>
        <fullName evidence="4">DUF3718 domain-containing protein</fullName>
    </recommendedName>
</protein>
<keyword evidence="1" id="KW-0732">Signal</keyword>
<dbReference type="InterPro" id="IPR022193">
    <property type="entry name" value="DUF3718"/>
</dbReference>
<dbReference type="RefSeq" id="WP_189433071.1">
    <property type="nucleotide sequence ID" value="NZ_BNAO01000005.1"/>
</dbReference>
<comment type="caution">
    <text evidence="2">The sequence shown here is derived from an EMBL/GenBank/DDBJ whole genome shotgun (WGS) entry which is preliminary data.</text>
</comment>
<name>A0ABQ3KYS1_9ALTE</name>
<dbReference type="EMBL" id="BNAO01000005">
    <property type="protein sequence ID" value="GHG71076.1"/>
    <property type="molecule type" value="Genomic_DNA"/>
</dbReference>
<evidence type="ECO:0000313" key="3">
    <source>
        <dbReference type="Proteomes" id="UP000659697"/>
    </source>
</evidence>
<dbReference type="Proteomes" id="UP000659697">
    <property type="component" value="Unassembled WGS sequence"/>
</dbReference>
<proteinExistence type="predicted"/>
<dbReference type="Pfam" id="PF12514">
    <property type="entry name" value="DUF3718"/>
    <property type="match status" value="1"/>
</dbReference>
<evidence type="ECO:0000313" key="2">
    <source>
        <dbReference type="EMBL" id="GHG71076.1"/>
    </source>
</evidence>
<accession>A0ABQ3KYS1</accession>
<gene>
    <name evidence="2" type="ORF">GCM10010919_22080</name>
</gene>
<evidence type="ECO:0008006" key="4">
    <source>
        <dbReference type="Google" id="ProtNLM"/>
    </source>
</evidence>
<reference evidence="3" key="1">
    <citation type="journal article" date="2019" name="Int. J. Syst. Evol. Microbiol.">
        <title>The Global Catalogue of Microorganisms (GCM) 10K type strain sequencing project: providing services to taxonomists for standard genome sequencing and annotation.</title>
        <authorList>
            <consortium name="The Broad Institute Genomics Platform"/>
            <consortium name="The Broad Institute Genome Sequencing Center for Infectious Disease"/>
            <person name="Wu L."/>
            <person name="Ma J."/>
        </authorList>
    </citation>
    <scope>NUCLEOTIDE SEQUENCE [LARGE SCALE GENOMIC DNA]</scope>
    <source>
        <strain evidence="3">CGMCC 1.7003</strain>
    </source>
</reference>
<feature type="chain" id="PRO_5045675354" description="DUF3718 domain-containing protein" evidence="1">
    <location>
        <begin position="19"/>
        <end position="117"/>
    </location>
</feature>
<evidence type="ECO:0000256" key="1">
    <source>
        <dbReference type="SAM" id="SignalP"/>
    </source>
</evidence>
<sequence length="117" mass="12760">MKKLLIIAGLVFTSSAIAQDQIATSLCSFVAQDNRNQVRKVLSDNKLNMRNIYAGIRCNNESLLQLAIRNDALDTGTFIVKQMPAKVLAESGYDGWASANGFADSPLVNIIKTRLGE</sequence>